<feature type="region of interest" description="Disordered" evidence="1">
    <location>
        <begin position="88"/>
        <end position="220"/>
    </location>
</feature>
<organism evidence="2 4">
    <name type="scientific">Puccinia graminis f. sp. tritici</name>
    <dbReference type="NCBI Taxonomy" id="56615"/>
    <lineage>
        <taxon>Eukaryota</taxon>
        <taxon>Fungi</taxon>
        <taxon>Dikarya</taxon>
        <taxon>Basidiomycota</taxon>
        <taxon>Pucciniomycotina</taxon>
        <taxon>Pucciniomycetes</taxon>
        <taxon>Pucciniales</taxon>
        <taxon>Pucciniaceae</taxon>
        <taxon>Puccinia</taxon>
    </lineage>
</organism>
<accession>A0A5B0NNS3</accession>
<protein>
    <submittedName>
        <fullName evidence="2">Uncharacterized protein</fullName>
    </submittedName>
</protein>
<dbReference type="EMBL" id="VDEP01000206">
    <property type="protein sequence ID" value="KAA1123896.1"/>
    <property type="molecule type" value="Genomic_DNA"/>
</dbReference>
<dbReference type="OrthoDB" id="2500287at2759"/>
<evidence type="ECO:0000313" key="3">
    <source>
        <dbReference type="EMBL" id="KAA1123896.1"/>
    </source>
</evidence>
<dbReference type="Proteomes" id="UP000325313">
    <property type="component" value="Unassembled WGS sequence"/>
</dbReference>
<feature type="compositionally biased region" description="Polar residues" evidence="1">
    <location>
        <begin position="35"/>
        <end position="46"/>
    </location>
</feature>
<name>A0A5B0NNS3_PUCGR</name>
<evidence type="ECO:0000256" key="1">
    <source>
        <dbReference type="SAM" id="MobiDB-lite"/>
    </source>
</evidence>
<dbReference type="AlphaFoldDB" id="A0A5B0NNS3"/>
<evidence type="ECO:0000313" key="4">
    <source>
        <dbReference type="Proteomes" id="UP000324748"/>
    </source>
</evidence>
<dbReference type="EMBL" id="VSWC01000093">
    <property type="protein sequence ID" value="KAA1089609.1"/>
    <property type="molecule type" value="Genomic_DNA"/>
</dbReference>
<evidence type="ECO:0000313" key="5">
    <source>
        <dbReference type="Proteomes" id="UP000325313"/>
    </source>
</evidence>
<feature type="compositionally biased region" description="Gly residues" evidence="1">
    <location>
        <begin position="164"/>
        <end position="174"/>
    </location>
</feature>
<proteinExistence type="predicted"/>
<feature type="compositionally biased region" description="Polar residues" evidence="1">
    <location>
        <begin position="109"/>
        <end position="119"/>
    </location>
</feature>
<gene>
    <name evidence="2" type="ORF">PGT21_024896</name>
    <name evidence="3" type="ORF">PGTUg99_028878</name>
</gene>
<keyword evidence="4" id="KW-1185">Reference proteome</keyword>
<dbReference type="Proteomes" id="UP000324748">
    <property type="component" value="Unassembled WGS sequence"/>
</dbReference>
<feature type="region of interest" description="Disordered" evidence="1">
    <location>
        <begin position="1"/>
        <end position="67"/>
    </location>
</feature>
<feature type="compositionally biased region" description="Low complexity" evidence="1">
    <location>
        <begin position="198"/>
        <end position="217"/>
    </location>
</feature>
<sequence length="530" mass="58088">MASHHHPGATWNPDRADAWENLQEDFQPDLAPLPNHTSAQPHTYPNHTGPGTRIVPRNLPNPSNYQTGAVVPHLGGIPATGAGVISPYSTHFNPSPSPLGGNGTEAGPQFNTSNTNHSLPGTPGIQVRTHGARPTGMDLSTPPSVLTSGGHRTEPSPSQRHPGPIGGRDAGGIGPIRTPSHTSLPNPSPYRHEDRSSASDSVSSFSQHSSSSDSTTSIRPETLTYIRETYHLLQENLDNHEEFARIGQPLFSIPEHERWPAAVALILQQARVNSSSQAATPGLAVQTNEELPNLKTLVSTNIRIILLNPKLDVYGHRGNRSNKKAETPYSMMKTLLDSQSPRFLKQLPNNYSSNATFIKSFDDLISKQLKADKFKLSTIIQSCLPSPPEKVPTLKQLVGSVYIGMLPRYKDTPLPQVYSDVPPPARARLSYIRFMINLNRIQREGKTKGETPTFWHQIKDDLNARIDKGRLYRYAFGQLILRKDKRLWDGATALDEVDPDDCALPTEAEIEAEIAGLSAEQSSQAEATDF</sequence>
<comment type="caution">
    <text evidence="2">The sequence shown here is derived from an EMBL/GenBank/DDBJ whole genome shotgun (WGS) entry which is preliminary data.</text>
</comment>
<evidence type="ECO:0000313" key="2">
    <source>
        <dbReference type="EMBL" id="KAA1089609.1"/>
    </source>
</evidence>
<reference evidence="4 5" key="1">
    <citation type="submission" date="2019-05" db="EMBL/GenBank/DDBJ databases">
        <title>Emergence of the Ug99 lineage of the wheat stem rust pathogen through somatic hybridization.</title>
        <authorList>
            <person name="Li F."/>
            <person name="Upadhyaya N.M."/>
            <person name="Sperschneider J."/>
            <person name="Matny O."/>
            <person name="Nguyen-Phuc H."/>
            <person name="Mago R."/>
            <person name="Raley C."/>
            <person name="Miller M.E."/>
            <person name="Silverstein K.A.T."/>
            <person name="Henningsen E."/>
            <person name="Hirsch C.D."/>
            <person name="Visser B."/>
            <person name="Pretorius Z.A."/>
            <person name="Steffenson B.J."/>
            <person name="Schwessinger B."/>
            <person name="Dodds P.N."/>
            <person name="Figueroa M."/>
        </authorList>
    </citation>
    <scope>NUCLEOTIDE SEQUENCE [LARGE SCALE GENOMIC DNA]</scope>
    <source>
        <strain evidence="2">21-0</strain>
        <strain evidence="3 5">Ug99</strain>
    </source>
</reference>